<proteinExistence type="predicted"/>
<dbReference type="EMBL" id="UGQM01000001">
    <property type="protein sequence ID" value="STZ42828.1"/>
    <property type="molecule type" value="Genomic_DNA"/>
</dbReference>
<organism evidence="3 4">
    <name type="scientific">Mycolicibacterium gilvum</name>
    <dbReference type="NCBI Taxonomy" id="1804"/>
    <lineage>
        <taxon>Bacteria</taxon>
        <taxon>Bacillati</taxon>
        <taxon>Actinomycetota</taxon>
        <taxon>Actinomycetes</taxon>
        <taxon>Mycobacteriales</taxon>
        <taxon>Mycobacteriaceae</taxon>
        <taxon>Mycolicibacterium</taxon>
    </lineage>
</organism>
<reference evidence="3 4" key="1">
    <citation type="submission" date="2018-06" db="EMBL/GenBank/DDBJ databases">
        <authorList>
            <consortium name="Pathogen Informatics"/>
            <person name="Doyle S."/>
        </authorList>
    </citation>
    <scope>NUCLEOTIDE SEQUENCE [LARGE SCALE GENOMIC DNA]</scope>
    <source>
        <strain evidence="3 4">NCTC10742</strain>
    </source>
</reference>
<evidence type="ECO:0000313" key="4">
    <source>
        <dbReference type="Proteomes" id="UP000254291"/>
    </source>
</evidence>
<keyword evidence="1" id="KW-1133">Transmembrane helix</keyword>
<dbReference type="AlphaFoldDB" id="A0A378SKZ3"/>
<feature type="transmembrane region" description="Helical" evidence="1">
    <location>
        <begin position="66"/>
        <end position="89"/>
    </location>
</feature>
<dbReference type="RefSeq" id="WP_011895050.1">
    <property type="nucleotide sequence ID" value="NZ_JACKST010000014.1"/>
</dbReference>
<gene>
    <name evidence="3" type="ORF">NCTC10742_02044</name>
</gene>
<keyword evidence="2" id="KW-0732">Signal</keyword>
<feature type="transmembrane region" description="Helical" evidence="1">
    <location>
        <begin position="39"/>
        <end position="59"/>
    </location>
</feature>
<protein>
    <recommendedName>
        <fullName evidence="5">Integral membrane protein</fullName>
    </recommendedName>
</protein>
<keyword evidence="1" id="KW-0472">Membrane</keyword>
<name>A0A378SKZ3_9MYCO</name>
<feature type="transmembrane region" description="Helical" evidence="1">
    <location>
        <begin position="109"/>
        <end position="136"/>
    </location>
</feature>
<evidence type="ECO:0000313" key="3">
    <source>
        <dbReference type="EMBL" id="STZ42828.1"/>
    </source>
</evidence>
<feature type="chain" id="PRO_5016961864" description="Integral membrane protein" evidence="2">
    <location>
        <begin position="30"/>
        <end position="180"/>
    </location>
</feature>
<accession>A0A378SKZ3</accession>
<sequence length="180" mass="18447">MNTPKMRARWARGALVGASSAAMTLGAHAAAGGGALPLGSSLVLALLVCATVGALAGAVRSDDRRVRWLATTSALGGAQFLGHIALALTGHHHDALVPTPGPSMIVAHIAAAVLLGGAISAAEYLYAVCASVLHWLRLFILQSPRPMPRARRRATRIVVPRPVLATGLGMRAPPHATVTA</sequence>
<dbReference type="OMA" id="RVATREW"/>
<evidence type="ECO:0000256" key="2">
    <source>
        <dbReference type="SAM" id="SignalP"/>
    </source>
</evidence>
<evidence type="ECO:0000256" key="1">
    <source>
        <dbReference type="SAM" id="Phobius"/>
    </source>
</evidence>
<evidence type="ECO:0008006" key="5">
    <source>
        <dbReference type="Google" id="ProtNLM"/>
    </source>
</evidence>
<keyword evidence="1" id="KW-0812">Transmembrane</keyword>
<dbReference type="Proteomes" id="UP000254291">
    <property type="component" value="Unassembled WGS sequence"/>
</dbReference>
<feature type="signal peptide" evidence="2">
    <location>
        <begin position="1"/>
        <end position="29"/>
    </location>
</feature>